<dbReference type="InterPro" id="IPR046700">
    <property type="entry name" value="DUF6570"/>
</dbReference>
<sequence length="1689" mass="190387">MWIDGSTLSLSLLRNGRLPDHLLPRTYDTAVYEGAILNPKGLEFTDRVGRLRLCLRCHKSLAAGKMPKFALSNWLYYGYDALPAEVADSFRQSSLFEKMLICRARCNSVICRFNAKQVGENAASDALNRERKGMRGNVMVAPLDVFRMNDVIPPQSQTIRDTMCAIFVGDRLPTRTTLSKYSPVLVRKTRVKALIQFLIANNPYYRPSADFSFSQSNLDSLFEECSDEGILSSVHIGYIPANDAINAATSDYTLRNVDGSIEEQDEEDLLMENVGYTEGDDSPLSYQTMKNLAMERCLQGRPFIASGKGSRSLPDFRNPAILTWLFPHLDPWGIGGFYHPGRTVQISMQEQLAHLLLVDGSPFERDAQFPTVFYNIGRKYLVNQTLKFAVAQRLQSGIANELLSIDPEVLILLNERCQKNPGYRPQGEEERKAFDVHASLKTISSHLPGSDGYKIMLRNEIRALITYRGTPTLFITLNPSDVDHPLVRLIAGDEFRLQDMSLGEDMKEWQRKLFAARNPASCARFFDYVITKFLEVILGFGKDGGGLYGKCDAYYGVVEAQGKGTLHLHLLVWLQGHLSPQALRDKMNSSEGYKEAMFKWLESVIECEFPGPSSTEAQVRNHPKRVLRGDSGDPHPGVICNPLTRNYSNDHEGFWTDFEQTLVRLLHHYSWHVHQPTCWKYLQRGQERSDENCRLGMDRKTRESTEVDPETEAILLRRLHPSIAAHTGLVTFLMQCNMDIKFVGSGDAAKAFLYYLTDYLTKLNLPVHVGMLAISYALKKTFPRLPENVQERTEAQSSRAVVTAVNSMMGRQEISHPQIMSYLVGGGDTYKSEKFCVLHWSAIRRFVEKFWRTQEGREGREDFEETVSLTLGPRSVDISSQLLDYVYRSEDSQFSSLCLYDFVSTTAKVRHRQDQDSGRDRQGAFVDCNHPQINTHYLVIRKQQYVPVLLGPKIPNRDWSAELLELWSRDVLTLFKPWRSPGDLKTSQESWTQAFETFRTSLNPLHTKILKNMSVLTECNEARDRHPRGNRQATDATEQGVNEADPDLPDIEHITDIIFDPYRDFDADHSPSSNVTGSRDDILSPDVSSMLDMCLPLSSCSVDLVETTPKEPSKVTDDVLPMLAGHSAFMTEKRKRKHRAIDEEANRPRPLARRARQTSPIATRAVLGNDSHPVDESHRIAESVVSEMNLASNAEQLAAFNLIARHVMEHSQEQLLMYVSGVGGTGKSHVVKSIVKLFDKLGRGRELLLGAPTGIAAVLIGGQTLHSLILATPNSKSKDVGMLSKIWRHVKYLIVDEVSMVGARFLSQLSCRMRQGKGDDVTSSIKPFGGVNVIFMGDFAQLKPPKQFALYAHELVRNQSFAQASNTGSISALNGAFLWRQVSVSVELVRNQRHSEDQAYASFLSRLRLGICESQPIQSTGLNDLEYIKGRLLQNQLSHPELLEAFKDAPIIVGSKNLRDVLCAKLVRYHAKRLRAQLAVYYSSDFVDKKQVTGTVQQRLWSLPSAVNKESFGRLPLFVGMKVMVTENLAFDNGIVNGSEGIVHDIIFDEDEQARRYAKAVYVRFDGCGVHVEGFPIDVVPIFPVATRIELSPGHRPLPGCKAFNRRQLPLVPAYVYTDFKSQGRTLRYVIVDLATARGQGVYVMLSRVKSLTGLLILRWFPPSKIFHRLPEELRDELKRLDDIKASIA</sequence>
<dbReference type="InterPro" id="IPR051055">
    <property type="entry name" value="PIF1_helicase"/>
</dbReference>
<protein>
    <recommendedName>
        <fullName evidence="1">ATP-dependent DNA helicase</fullName>
        <ecNumber evidence="1">5.6.2.3</ecNumber>
    </recommendedName>
</protein>
<dbReference type="GO" id="GO:0006310">
    <property type="term" value="P:DNA recombination"/>
    <property type="evidence" value="ECO:0007669"/>
    <property type="project" value="UniProtKB-KW"/>
</dbReference>
<keyword evidence="1" id="KW-0227">DNA damage</keyword>
<dbReference type="EMBL" id="NHYE01004906">
    <property type="protein sequence ID" value="PPQ81034.1"/>
    <property type="molecule type" value="Genomic_DNA"/>
</dbReference>
<reference evidence="6 7" key="1">
    <citation type="journal article" date="2018" name="Evol. Lett.">
        <title>Horizontal gene cluster transfer increased hallucinogenic mushroom diversity.</title>
        <authorList>
            <person name="Reynolds H.T."/>
            <person name="Vijayakumar V."/>
            <person name="Gluck-Thaler E."/>
            <person name="Korotkin H.B."/>
            <person name="Matheny P.B."/>
            <person name="Slot J.C."/>
        </authorList>
    </citation>
    <scope>NUCLEOTIDE SEQUENCE [LARGE SCALE GENOMIC DNA]</scope>
    <source>
        <strain evidence="6 7">SRW20</strain>
    </source>
</reference>
<dbReference type="GO" id="GO:0006281">
    <property type="term" value="P:DNA repair"/>
    <property type="evidence" value="ECO:0007669"/>
    <property type="project" value="UniProtKB-KW"/>
</dbReference>
<keyword evidence="1" id="KW-0378">Hydrolase</keyword>
<evidence type="ECO:0000259" key="3">
    <source>
        <dbReference type="Pfam" id="PF05970"/>
    </source>
</evidence>
<keyword evidence="1" id="KW-0347">Helicase</keyword>
<comment type="cofactor">
    <cofactor evidence="1">
        <name>Mg(2+)</name>
        <dbReference type="ChEBI" id="CHEBI:18420"/>
    </cofactor>
</comment>
<dbReference type="GO" id="GO:0000723">
    <property type="term" value="P:telomere maintenance"/>
    <property type="evidence" value="ECO:0007669"/>
    <property type="project" value="InterPro"/>
</dbReference>
<accession>A0A409WR98</accession>
<dbReference type="GO" id="GO:0016887">
    <property type="term" value="F:ATP hydrolysis activity"/>
    <property type="evidence" value="ECO:0007669"/>
    <property type="project" value="RHEA"/>
</dbReference>
<gene>
    <name evidence="6" type="ORF">CVT26_002879</name>
</gene>
<comment type="similarity">
    <text evidence="1">Belongs to the helicase family.</text>
</comment>
<feature type="compositionally biased region" description="Polar residues" evidence="2">
    <location>
        <begin position="1031"/>
        <end position="1040"/>
    </location>
</feature>
<comment type="catalytic activity">
    <reaction evidence="1">
        <text>ATP + H2O = ADP + phosphate + H(+)</text>
        <dbReference type="Rhea" id="RHEA:13065"/>
        <dbReference type="ChEBI" id="CHEBI:15377"/>
        <dbReference type="ChEBI" id="CHEBI:15378"/>
        <dbReference type="ChEBI" id="CHEBI:30616"/>
        <dbReference type="ChEBI" id="CHEBI:43474"/>
        <dbReference type="ChEBI" id="CHEBI:456216"/>
        <dbReference type="EC" id="5.6.2.3"/>
    </reaction>
</comment>
<evidence type="ECO:0000313" key="7">
    <source>
        <dbReference type="Proteomes" id="UP000284706"/>
    </source>
</evidence>
<keyword evidence="1" id="KW-0234">DNA repair</keyword>
<organism evidence="6 7">
    <name type="scientific">Gymnopilus dilepis</name>
    <dbReference type="NCBI Taxonomy" id="231916"/>
    <lineage>
        <taxon>Eukaryota</taxon>
        <taxon>Fungi</taxon>
        <taxon>Dikarya</taxon>
        <taxon>Basidiomycota</taxon>
        <taxon>Agaricomycotina</taxon>
        <taxon>Agaricomycetes</taxon>
        <taxon>Agaricomycetidae</taxon>
        <taxon>Agaricales</taxon>
        <taxon>Agaricineae</taxon>
        <taxon>Hymenogastraceae</taxon>
        <taxon>Gymnopilus</taxon>
    </lineage>
</organism>
<dbReference type="Pfam" id="PF05970">
    <property type="entry name" value="PIF1"/>
    <property type="match status" value="1"/>
</dbReference>
<feature type="domain" description="DUF6570" evidence="5">
    <location>
        <begin position="64"/>
        <end position="219"/>
    </location>
</feature>
<evidence type="ECO:0000259" key="5">
    <source>
        <dbReference type="Pfam" id="PF20209"/>
    </source>
</evidence>
<dbReference type="InterPro" id="IPR010285">
    <property type="entry name" value="DNA_helicase_pif1-like_DEAD"/>
</dbReference>
<keyword evidence="1" id="KW-0067">ATP-binding</keyword>
<evidence type="ECO:0000256" key="2">
    <source>
        <dbReference type="SAM" id="MobiDB-lite"/>
    </source>
</evidence>
<dbReference type="InParanoid" id="A0A409WR98"/>
<keyword evidence="1" id="KW-0233">DNA recombination</keyword>
<dbReference type="OrthoDB" id="432234at2759"/>
<evidence type="ECO:0000256" key="1">
    <source>
        <dbReference type="RuleBase" id="RU363044"/>
    </source>
</evidence>
<feature type="region of interest" description="Disordered" evidence="2">
    <location>
        <begin position="1022"/>
        <end position="1047"/>
    </location>
</feature>
<dbReference type="SUPFAM" id="SSF52540">
    <property type="entry name" value="P-loop containing nucleoside triphosphate hydrolases"/>
    <property type="match status" value="2"/>
</dbReference>
<dbReference type="PANTHER" id="PTHR47642">
    <property type="entry name" value="ATP-DEPENDENT DNA HELICASE"/>
    <property type="match status" value="1"/>
</dbReference>
<evidence type="ECO:0000259" key="4">
    <source>
        <dbReference type="Pfam" id="PF14214"/>
    </source>
</evidence>
<dbReference type="PANTHER" id="PTHR47642:SF5">
    <property type="entry name" value="ATP-DEPENDENT DNA HELICASE"/>
    <property type="match status" value="1"/>
</dbReference>
<dbReference type="Proteomes" id="UP000284706">
    <property type="component" value="Unassembled WGS sequence"/>
</dbReference>
<dbReference type="Pfam" id="PF14214">
    <property type="entry name" value="Helitron_like_N"/>
    <property type="match status" value="1"/>
</dbReference>
<dbReference type="GO" id="GO:0043139">
    <property type="term" value="F:5'-3' DNA helicase activity"/>
    <property type="evidence" value="ECO:0007669"/>
    <property type="project" value="UniProtKB-EC"/>
</dbReference>
<dbReference type="InterPro" id="IPR027417">
    <property type="entry name" value="P-loop_NTPase"/>
</dbReference>
<feature type="domain" description="Helitron helicase-like" evidence="4">
    <location>
        <begin position="358"/>
        <end position="572"/>
    </location>
</feature>
<evidence type="ECO:0000313" key="6">
    <source>
        <dbReference type="EMBL" id="PPQ81034.1"/>
    </source>
</evidence>
<proteinExistence type="inferred from homology"/>
<dbReference type="Pfam" id="PF20209">
    <property type="entry name" value="DUF6570"/>
    <property type="match status" value="1"/>
</dbReference>
<dbReference type="GO" id="GO:0005524">
    <property type="term" value="F:ATP binding"/>
    <property type="evidence" value="ECO:0007669"/>
    <property type="project" value="UniProtKB-KW"/>
</dbReference>
<dbReference type="STRING" id="231916.A0A409WR98"/>
<comment type="caution">
    <text evidence="6">The sequence shown here is derived from an EMBL/GenBank/DDBJ whole genome shotgun (WGS) entry which is preliminary data.</text>
</comment>
<name>A0A409WR98_9AGAR</name>
<keyword evidence="7" id="KW-1185">Reference proteome</keyword>
<feature type="domain" description="DNA helicase Pif1-like DEAD-box helicase" evidence="3">
    <location>
        <begin position="1193"/>
        <end position="1413"/>
    </location>
</feature>
<dbReference type="EC" id="5.6.2.3" evidence="1"/>
<dbReference type="Gene3D" id="3.40.50.300">
    <property type="entry name" value="P-loop containing nucleotide triphosphate hydrolases"/>
    <property type="match status" value="1"/>
</dbReference>
<keyword evidence="1" id="KW-0547">Nucleotide-binding</keyword>
<dbReference type="InterPro" id="IPR025476">
    <property type="entry name" value="Helitron_helicase-like"/>
</dbReference>